<feature type="non-terminal residue" evidence="2">
    <location>
        <position position="1"/>
    </location>
</feature>
<organism evidence="2 3">
    <name type="scientific">Kipferlia bialata</name>
    <dbReference type="NCBI Taxonomy" id="797122"/>
    <lineage>
        <taxon>Eukaryota</taxon>
        <taxon>Metamonada</taxon>
        <taxon>Carpediemonas-like organisms</taxon>
        <taxon>Kipferlia</taxon>
    </lineage>
</organism>
<sequence length="107" mass="12460">MYIYQESWKSVLQPSTYTRLKTIHTSTLLALGMFMVVARVYVTVYSQRVSPEEYYSSSVFTVFNLLYLLTMVHYALECVCMSVLWGMAYKFRRLLPPSHQPTVLGVK</sequence>
<feature type="transmembrane region" description="Helical" evidence="1">
    <location>
        <begin position="65"/>
        <end position="88"/>
    </location>
</feature>
<accession>A0A9K3DBG8</accession>
<keyword evidence="3" id="KW-1185">Reference proteome</keyword>
<evidence type="ECO:0000256" key="1">
    <source>
        <dbReference type="SAM" id="Phobius"/>
    </source>
</evidence>
<dbReference type="AlphaFoldDB" id="A0A9K3DBG8"/>
<gene>
    <name evidence="2" type="ORF">KIPB_013690</name>
</gene>
<evidence type="ECO:0000313" key="3">
    <source>
        <dbReference type="Proteomes" id="UP000265618"/>
    </source>
</evidence>
<protein>
    <submittedName>
        <fullName evidence="2">Uncharacterized protein</fullName>
    </submittedName>
</protein>
<name>A0A9K3DBG8_9EUKA</name>
<keyword evidence="1" id="KW-0472">Membrane</keyword>
<proteinExistence type="predicted"/>
<keyword evidence="1" id="KW-0812">Transmembrane</keyword>
<dbReference type="Proteomes" id="UP000265618">
    <property type="component" value="Unassembled WGS sequence"/>
</dbReference>
<feature type="transmembrane region" description="Helical" evidence="1">
    <location>
        <begin position="28"/>
        <end position="45"/>
    </location>
</feature>
<reference evidence="2 3" key="1">
    <citation type="journal article" date="2018" name="PLoS ONE">
        <title>The draft genome of Kipferlia bialata reveals reductive genome evolution in fornicate parasites.</title>
        <authorList>
            <person name="Tanifuji G."/>
            <person name="Takabayashi S."/>
            <person name="Kume K."/>
            <person name="Takagi M."/>
            <person name="Nakayama T."/>
            <person name="Kamikawa R."/>
            <person name="Inagaki Y."/>
            <person name="Hashimoto T."/>
        </authorList>
    </citation>
    <scope>NUCLEOTIDE SEQUENCE [LARGE SCALE GENOMIC DNA]</scope>
    <source>
        <strain evidence="2">NY0173</strain>
    </source>
</reference>
<comment type="caution">
    <text evidence="2">The sequence shown here is derived from an EMBL/GenBank/DDBJ whole genome shotgun (WGS) entry which is preliminary data.</text>
</comment>
<keyword evidence="1" id="KW-1133">Transmembrane helix</keyword>
<dbReference type="EMBL" id="BDIP01006639">
    <property type="protein sequence ID" value="GIQ90769.1"/>
    <property type="molecule type" value="Genomic_DNA"/>
</dbReference>
<evidence type="ECO:0000313" key="2">
    <source>
        <dbReference type="EMBL" id="GIQ90769.1"/>
    </source>
</evidence>